<sequence>MRYYYGGKTLADLTKVTGHPQPDMCVCAIPSHSQIRRVITTTTHPNSFSSPLSLSFRSFYLSSATTFSPTPSLSLFIPIHIANLSLFTPSLQLNCV</sequence>
<protein>
    <submittedName>
        <fullName evidence="1">Uncharacterized protein</fullName>
    </submittedName>
</protein>
<accession>A0AAN9I1G6</accession>
<dbReference type="AlphaFoldDB" id="A0AAN9I1G6"/>
<proteinExistence type="predicted"/>
<evidence type="ECO:0000313" key="2">
    <source>
        <dbReference type="Proteomes" id="UP001359559"/>
    </source>
</evidence>
<keyword evidence="2" id="KW-1185">Reference proteome</keyword>
<dbReference type="EMBL" id="JAYKXN010000008">
    <property type="protein sequence ID" value="KAK7263963.1"/>
    <property type="molecule type" value="Genomic_DNA"/>
</dbReference>
<evidence type="ECO:0000313" key="1">
    <source>
        <dbReference type="EMBL" id="KAK7263963.1"/>
    </source>
</evidence>
<name>A0AAN9I1G6_CLITE</name>
<organism evidence="1 2">
    <name type="scientific">Clitoria ternatea</name>
    <name type="common">Butterfly pea</name>
    <dbReference type="NCBI Taxonomy" id="43366"/>
    <lineage>
        <taxon>Eukaryota</taxon>
        <taxon>Viridiplantae</taxon>
        <taxon>Streptophyta</taxon>
        <taxon>Embryophyta</taxon>
        <taxon>Tracheophyta</taxon>
        <taxon>Spermatophyta</taxon>
        <taxon>Magnoliopsida</taxon>
        <taxon>eudicotyledons</taxon>
        <taxon>Gunneridae</taxon>
        <taxon>Pentapetalae</taxon>
        <taxon>rosids</taxon>
        <taxon>fabids</taxon>
        <taxon>Fabales</taxon>
        <taxon>Fabaceae</taxon>
        <taxon>Papilionoideae</taxon>
        <taxon>50 kb inversion clade</taxon>
        <taxon>NPAAA clade</taxon>
        <taxon>indigoferoid/millettioid clade</taxon>
        <taxon>Phaseoleae</taxon>
        <taxon>Clitoria</taxon>
    </lineage>
</organism>
<comment type="caution">
    <text evidence="1">The sequence shown here is derived from an EMBL/GenBank/DDBJ whole genome shotgun (WGS) entry which is preliminary data.</text>
</comment>
<dbReference type="Proteomes" id="UP001359559">
    <property type="component" value="Unassembled WGS sequence"/>
</dbReference>
<gene>
    <name evidence="1" type="ORF">RJT34_31563</name>
</gene>
<reference evidence="1 2" key="1">
    <citation type="submission" date="2024-01" db="EMBL/GenBank/DDBJ databases">
        <title>The genomes of 5 underutilized Papilionoideae crops provide insights into root nodulation and disease resistance.</title>
        <authorList>
            <person name="Yuan L."/>
        </authorList>
    </citation>
    <scope>NUCLEOTIDE SEQUENCE [LARGE SCALE GENOMIC DNA]</scope>
    <source>
        <strain evidence="1">LY-2023</strain>
        <tissue evidence="1">Leaf</tissue>
    </source>
</reference>